<comment type="caution">
    <text evidence="14">The sequence shown here is derived from an EMBL/GenBank/DDBJ whole genome shotgun (WGS) entry which is preliminary data.</text>
</comment>
<keyword evidence="15" id="KW-1185">Reference proteome</keyword>
<reference evidence="14" key="1">
    <citation type="submission" date="2021-01" db="EMBL/GenBank/DDBJ databases">
        <title>Microvirga sp.</title>
        <authorList>
            <person name="Kim M.K."/>
        </authorList>
    </citation>
    <scope>NUCLEOTIDE SEQUENCE</scope>
    <source>
        <strain evidence="14">5420S-16</strain>
    </source>
</reference>
<dbReference type="Gene3D" id="3.30.450.40">
    <property type="match status" value="1"/>
</dbReference>
<dbReference type="Pfam" id="PF08448">
    <property type="entry name" value="PAS_4"/>
    <property type="match status" value="1"/>
</dbReference>
<dbReference type="SMART" id="SM00065">
    <property type="entry name" value="GAF"/>
    <property type="match status" value="1"/>
</dbReference>
<dbReference type="PANTHER" id="PTHR41523:SF7">
    <property type="entry name" value="HISTIDINE KINASE"/>
    <property type="match status" value="1"/>
</dbReference>
<gene>
    <name evidence="14" type="ORF">JKG68_06115</name>
</gene>
<keyword evidence="11" id="KW-0067">ATP-binding</keyword>
<dbReference type="SMART" id="SM00911">
    <property type="entry name" value="HWE_HK"/>
    <property type="match status" value="1"/>
</dbReference>
<dbReference type="InterPro" id="IPR036890">
    <property type="entry name" value="HATPase_C_sf"/>
</dbReference>
<evidence type="ECO:0000259" key="13">
    <source>
        <dbReference type="PROSITE" id="PS50113"/>
    </source>
</evidence>
<evidence type="ECO:0000256" key="5">
    <source>
        <dbReference type="ARBA" id="ARBA00022630"/>
    </source>
</evidence>
<dbReference type="GO" id="GO:0004673">
    <property type="term" value="F:protein histidine kinase activity"/>
    <property type="evidence" value="ECO:0007669"/>
    <property type="project" value="UniProtKB-EC"/>
</dbReference>
<dbReference type="SUPFAM" id="SSF55874">
    <property type="entry name" value="ATPase domain of HSP90 chaperone/DNA topoisomerase II/histidine kinase"/>
    <property type="match status" value="1"/>
</dbReference>
<dbReference type="Proteomes" id="UP000605848">
    <property type="component" value="Unassembled WGS sequence"/>
</dbReference>
<dbReference type="EMBL" id="JAEQMY010000006">
    <property type="protein sequence ID" value="MBL0403536.1"/>
    <property type="molecule type" value="Genomic_DNA"/>
</dbReference>
<dbReference type="Pfam" id="PF07536">
    <property type="entry name" value="HWE_HK"/>
    <property type="match status" value="1"/>
</dbReference>
<dbReference type="Gene3D" id="3.30.565.10">
    <property type="entry name" value="Histidine kinase-like ATPase, C-terminal domain"/>
    <property type="match status" value="1"/>
</dbReference>
<proteinExistence type="predicted"/>
<dbReference type="NCBIfam" id="TIGR00229">
    <property type="entry name" value="sensory_box"/>
    <property type="match status" value="1"/>
</dbReference>
<organism evidence="14 15">
    <name type="scientific">Microvirga aerilata</name>
    <dbReference type="NCBI Taxonomy" id="670292"/>
    <lineage>
        <taxon>Bacteria</taxon>
        <taxon>Pseudomonadati</taxon>
        <taxon>Pseudomonadota</taxon>
        <taxon>Alphaproteobacteria</taxon>
        <taxon>Hyphomicrobiales</taxon>
        <taxon>Methylobacteriaceae</taxon>
        <taxon>Microvirga</taxon>
    </lineage>
</organism>
<accession>A0A936Z6B5</accession>
<dbReference type="InterPro" id="IPR029016">
    <property type="entry name" value="GAF-like_dom_sf"/>
</dbReference>
<dbReference type="EC" id="2.7.13.3" evidence="2"/>
<keyword evidence="12" id="KW-0843">Virulence</keyword>
<evidence type="ECO:0000256" key="10">
    <source>
        <dbReference type="ARBA" id="ARBA00022777"/>
    </source>
</evidence>
<dbReference type="InterPro" id="IPR000014">
    <property type="entry name" value="PAS"/>
</dbReference>
<dbReference type="InterPro" id="IPR013656">
    <property type="entry name" value="PAS_4"/>
</dbReference>
<evidence type="ECO:0000256" key="7">
    <source>
        <dbReference type="ARBA" id="ARBA00022679"/>
    </source>
</evidence>
<keyword evidence="6" id="KW-0288">FMN</keyword>
<dbReference type="Pfam" id="PF01590">
    <property type="entry name" value="GAF"/>
    <property type="match status" value="1"/>
</dbReference>
<dbReference type="InterPro" id="IPR000700">
    <property type="entry name" value="PAS-assoc_C"/>
</dbReference>
<dbReference type="SUPFAM" id="SSF55781">
    <property type="entry name" value="GAF domain-like"/>
    <property type="match status" value="1"/>
</dbReference>
<evidence type="ECO:0000313" key="14">
    <source>
        <dbReference type="EMBL" id="MBL0403536.1"/>
    </source>
</evidence>
<evidence type="ECO:0000256" key="9">
    <source>
        <dbReference type="ARBA" id="ARBA00022741"/>
    </source>
</evidence>
<dbReference type="InterPro" id="IPR035965">
    <property type="entry name" value="PAS-like_dom_sf"/>
</dbReference>
<evidence type="ECO:0000256" key="8">
    <source>
        <dbReference type="ARBA" id="ARBA00022737"/>
    </source>
</evidence>
<evidence type="ECO:0000256" key="2">
    <source>
        <dbReference type="ARBA" id="ARBA00012438"/>
    </source>
</evidence>
<keyword evidence="7" id="KW-0808">Transferase</keyword>
<dbReference type="GO" id="GO:0005524">
    <property type="term" value="F:ATP binding"/>
    <property type="evidence" value="ECO:0007669"/>
    <property type="project" value="UniProtKB-KW"/>
</dbReference>
<dbReference type="InterPro" id="IPR011102">
    <property type="entry name" value="Sig_transdc_His_kinase_HWE"/>
</dbReference>
<evidence type="ECO:0000313" key="15">
    <source>
        <dbReference type="Proteomes" id="UP000605848"/>
    </source>
</evidence>
<dbReference type="AlphaFoldDB" id="A0A936Z6B5"/>
<keyword evidence="9" id="KW-0547">Nucleotide-binding</keyword>
<evidence type="ECO:0000256" key="12">
    <source>
        <dbReference type="ARBA" id="ARBA00023026"/>
    </source>
</evidence>
<dbReference type="SUPFAM" id="SSF55785">
    <property type="entry name" value="PYP-like sensor domain (PAS domain)"/>
    <property type="match status" value="1"/>
</dbReference>
<protein>
    <recommendedName>
        <fullName evidence="3">Blue-light-activated histidine kinase</fullName>
        <ecNumber evidence="2">2.7.13.3</ecNumber>
    </recommendedName>
</protein>
<evidence type="ECO:0000256" key="11">
    <source>
        <dbReference type="ARBA" id="ARBA00022840"/>
    </source>
</evidence>
<dbReference type="InterPro" id="IPR003018">
    <property type="entry name" value="GAF"/>
</dbReference>
<feature type="domain" description="PAC" evidence="13">
    <location>
        <begin position="254"/>
        <end position="309"/>
    </location>
</feature>
<dbReference type="PROSITE" id="PS50113">
    <property type="entry name" value="PAC"/>
    <property type="match status" value="1"/>
</dbReference>
<evidence type="ECO:0000256" key="3">
    <source>
        <dbReference type="ARBA" id="ARBA00021740"/>
    </source>
</evidence>
<dbReference type="PANTHER" id="PTHR41523">
    <property type="entry name" value="TWO-COMPONENT SYSTEM SENSOR PROTEIN"/>
    <property type="match status" value="1"/>
</dbReference>
<evidence type="ECO:0000256" key="1">
    <source>
        <dbReference type="ARBA" id="ARBA00000085"/>
    </source>
</evidence>
<name>A0A936Z6B5_9HYPH</name>
<evidence type="ECO:0000256" key="4">
    <source>
        <dbReference type="ARBA" id="ARBA00022553"/>
    </source>
</evidence>
<keyword evidence="8" id="KW-0677">Repeat</keyword>
<sequence length="502" mass="55032">MTQGNAEACSPGGAAHNSAIAADIQAIGRIDAVSSILNILVESTGLGFAAVARVTETSWTACAVLDRIGFGLPVGGELEVATTFCSEIRASGTPIVFDKASEDAVYCTHPTPKMYGFESYIAVPIILRSGEVFGTICALDPKPAKLSDPKILKSLELFAELIASQLELDETLAELRAEREYLHALFRQMPSMMSVVRGPDHVLEMANDTYRRFVGEHRDLIGRPIREALPEVRDQGLLDLRDQVYRTGQPYIGRAQRVLLAREPDGSPEERFLDFIYQPMKDAQGRVIGIFSEAIDITEHKRALDHQGLLINELNHRVKNTLATVQSIAFQSLKHSQTVEHAHERIENRLIALSRVHDVLTQESWDSAELRTIVHQAISPFESVDLQRFAISGPAIKLPPQQVLPLSMAVHELLTNALKYGALSVPSGWISISWDIAPDGKTLSLRWDENGGPPVKAPSKRGFGTRLIERGLAQELGGAVTIEFDPSGVICAITIPLFGRKS</sequence>
<keyword evidence="10" id="KW-0418">Kinase</keyword>
<evidence type="ECO:0000256" key="6">
    <source>
        <dbReference type="ARBA" id="ARBA00022643"/>
    </source>
</evidence>
<keyword evidence="5" id="KW-0285">Flavoprotein</keyword>
<dbReference type="Gene3D" id="3.30.450.20">
    <property type="entry name" value="PAS domain"/>
    <property type="match status" value="1"/>
</dbReference>
<comment type="catalytic activity">
    <reaction evidence="1">
        <text>ATP + protein L-histidine = ADP + protein N-phospho-L-histidine.</text>
        <dbReference type="EC" id="2.7.13.3"/>
    </reaction>
</comment>
<dbReference type="RefSeq" id="WP_202056972.1">
    <property type="nucleotide sequence ID" value="NZ_JAEQMY010000006.1"/>
</dbReference>
<keyword evidence="4" id="KW-0597">Phosphoprotein</keyword>